<protein>
    <submittedName>
        <fullName evidence="7">Uncharacterized protein</fullName>
    </submittedName>
</protein>
<comment type="caution">
    <text evidence="7">The sequence shown here is derived from an EMBL/GenBank/DDBJ whole genome shotgun (WGS) entry which is preliminary data.</text>
</comment>
<reference evidence="7" key="1">
    <citation type="submission" date="2023-03" db="EMBL/GenBank/DDBJ databases">
        <title>Massive genome expansion in bonnet fungi (Mycena s.s.) driven by repeated elements and novel gene families across ecological guilds.</title>
        <authorList>
            <consortium name="Lawrence Berkeley National Laboratory"/>
            <person name="Harder C.B."/>
            <person name="Miyauchi S."/>
            <person name="Viragh M."/>
            <person name="Kuo A."/>
            <person name="Thoen E."/>
            <person name="Andreopoulos B."/>
            <person name="Lu D."/>
            <person name="Skrede I."/>
            <person name="Drula E."/>
            <person name="Henrissat B."/>
            <person name="Morin E."/>
            <person name="Kohler A."/>
            <person name="Barry K."/>
            <person name="LaButti K."/>
            <person name="Morin E."/>
            <person name="Salamov A."/>
            <person name="Lipzen A."/>
            <person name="Mereny Z."/>
            <person name="Hegedus B."/>
            <person name="Baldrian P."/>
            <person name="Stursova M."/>
            <person name="Weitz H."/>
            <person name="Taylor A."/>
            <person name="Grigoriev I.V."/>
            <person name="Nagy L.G."/>
            <person name="Martin F."/>
            <person name="Kauserud H."/>
        </authorList>
    </citation>
    <scope>NUCLEOTIDE SEQUENCE</scope>
    <source>
        <strain evidence="7">9144</strain>
    </source>
</reference>
<feature type="compositionally biased region" description="Low complexity" evidence="5">
    <location>
        <begin position="316"/>
        <end position="325"/>
    </location>
</feature>
<feature type="compositionally biased region" description="Low complexity" evidence="5">
    <location>
        <begin position="242"/>
        <end position="277"/>
    </location>
</feature>
<dbReference type="PANTHER" id="PTHR15549:SF30">
    <property type="entry name" value="MID2 DOMAIN-CONTAINING PROTEIN"/>
    <property type="match status" value="1"/>
</dbReference>
<keyword evidence="2 6" id="KW-0812">Transmembrane</keyword>
<feature type="compositionally biased region" description="Pro residues" evidence="5">
    <location>
        <begin position="279"/>
        <end position="300"/>
    </location>
</feature>
<accession>A0AAD6USX2</accession>
<keyword evidence="3 6" id="KW-1133">Transmembrane helix</keyword>
<proteinExistence type="predicted"/>
<feature type="compositionally biased region" description="Low complexity" evidence="5">
    <location>
        <begin position="562"/>
        <end position="583"/>
    </location>
</feature>
<feature type="region of interest" description="Disordered" evidence="5">
    <location>
        <begin position="460"/>
        <end position="614"/>
    </location>
</feature>
<name>A0AAD6USX2_9AGAR</name>
<feature type="compositionally biased region" description="Low complexity" evidence="5">
    <location>
        <begin position="337"/>
        <end position="366"/>
    </location>
</feature>
<dbReference type="EMBL" id="JARJCW010000103">
    <property type="protein sequence ID" value="KAJ7193907.1"/>
    <property type="molecule type" value="Genomic_DNA"/>
</dbReference>
<organism evidence="7 8">
    <name type="scientific">Mycena pura</name>
    <dbReference type="NCBI Taxonomy" id="153505"/>
    <lineage>
        <taxon>Eukaryota</taxon>
        <taxon>Fungi</taxon>
        <taxon>Dikarya</taxon>
        <taxon>Basidiomycota</taxon>
        <taxon>Agaricomycotina</taxon>
        <taxon>Agaricomycetes</taxon>
        <taxon>Agaricomycetidae</taxon>
        <taxon>Agaricales</taxon>
        <taxon>Marasmiineae</taxon>
        <taxon>Mycenaceae</taxon>
        <taxon>Mycena</taxon>
    </lineage>
</organism>
<comment type="subcellular location">
    <subcellularLocation>
        <location evidence="1">Membrane</location>
        <topology evidence="1">Single-pass membrane protein</topology>
    </subcellularLocation>
</comment>
<feature type="region of interest" description="Disordered" evidence="5">
    <location>
        <begin position="413"/>
        <end position="432"/>
    </location>
</feature>
<evidence type="ECO:0000313" key="7">
    <source>
        <dbReference type="EMBL" id="KAJ7193907.1"/>
    </source>
</evidence>
<keyword evidence="8" id="KW-1185">Reference proteome</keyword>
<evidence type="ECO:0000256" key="3">
    <source>
        <dbReference type="ARBA" id="ARBA00022989"/>
    </source>
</evidence>
<evidence type="ECO:0000256" key="6">
    <source>
        <dbReference type="SAM" id="Phobius"/>
    </source>
</evidence>
<sequence length="614" mass="63569">MAAFYPPGLPPDMPPIWAKPTMLTTKLQIPRPETDDTEAPPPVPADLRGQECLYGYVVTDQLLKTYYATHPAAGPPSEYLFDSYKRKTIYDVAKHLGFDFDTHIESYPYSGKEDIVWFSYTKDGMVQITEVPTALRLECFTKELGITKKVQWLGSMSFPDPEATSSLHRLCASSPRRTSVLAVFLGCGWGLGDEEGRGNVPAVARTLPAAAKASSSATTAAMKPFYLLSFLAAALVASAQGTNSNSSDIASASANSVSVPDTNPPSASVVPSTPATPDNGPPSSSPPPPPSTPSAPPQPSQPASTPTPTSTPPPTSVAVSPSVSTNADGDISTVQVTSTITPPASSASPSSSPSPAPDNSTSSSSSIGKGGIIGLAVAGGVAVLFLIAFFVWKFTSKRKGGFDDTEDIKWPELNTHSGEGDTHPVPVHNTGRSGFDTSGDLSRVPSAANTFGAASSVDLHGDDPYAVPPLPHLNPNQPYRDDPNAMSPGGYDPYRGPVPQTINEANGPPPPEWGQTEAIPMTQMSGRMSPGPQAAYAGAGRTPSPGPQMAYNGRASPGPQQAYGRASPAPQAAAAYGRASPGPVAAYGRASPGPQPAYGGRMSPGPQQAYGGGI</sequence>
<dbReference type="Proteomes" id="UP001219525">
    <property type="component" value="Unassembled WGS sequence"/>
</dbReference>
<dbReference type="AlphaFoldDB" id="A0AAD6USX2"/>
<dbReference type="GO" id="GO:0016020">
    <property type="term" value="C:membrane"/>
    <property type="evidence" value="ECO:0007669"/>
    <property type="project" value="UniProtKB-SubCell"/>
</dbReference>
<dbReference type="PANTHER" id="PTHR15549">
    <property type="entry name" value="PAIRED IMMUNOGLOBULIN-LIKE TYPE 2 RECEPTOR"/>
    <property type="match status" value="1"/>
</dbReference>
<dbReference type="GO" id="GO:0071944">
    <property type="term" value="C:cell periphery"/>
    <property type="evidence" value="ECO:0007669"/>
    <property type="project" value="UniProtKB-ARBA"/>
</dbReference>
<feature type="transmembrane region" description="Helical" evidence="6">
    <location>
        <begin position="372"/>
        <end position="392"/>
    </location>
</feature>
<evidence type="ECO:0000256" key="4">
    <source>
        <dbReference type="ARBA" id="ARBA00023136"/>
    </source>
</evidence>
<feature type="region of interest" description="Disordered" evidence="5">
    <location>
        <begin position="242"/>
        <end position="366"/>
    </location>
</feature>
<dbReference type="PRINTS" id="PR01217">
    <property type="entry name" value="PRICHEXTENSN"/>
</dbReference>
<dbReference type="InterPro" id="IPR051694">
    <property type="entry name" value="Immunoregulatory_rcpt-like"/>
</dbReference>
<keyword evidence="4 6" id="KW-0472">Membrane</keyword>
<evidence type="ECO:0000256" key="1">
    <source>
        <dbReference type="ARBA" id="ARBA00004167"/>
    </source>
</evidence>
<evidence type="ECO:0000256" key="2">
    <source>
        <dbReference type="ARBA" id="ARBA00022692"/>
    </source>
</evidence>
<gene>
    <name evidence="7" type="ORF">GGX14DRAFT_587239</name>
</gene>
<evidence type="ECO:0000256" key="5">
    <source>
        <dbReference type="SAM" id="MobiDB-lite"/>
    </source>
</evidence>
<evidence type="ECO:0000313" key="8">
    <source>
        <dbReference type="Proteomes" id="UP001219525"/>
    </source>
</evidence>